<protein>
    <submittedName>
        <fullName evidence="2">Uncharacterized protein</fullName>
    </submittedName>
</protein>
<name>A0A166AW63_9AGAM</name>
<reference evidence="2 3" key="1">
    <citation type="journal article" date="2016" name="Mol. Biol. Evol.">
        <title>Comparative Genomics of Early-Diverging Mushroom-Forming Fungi Provides Insights into the Origins of Lignocellulose Decay Capabilities.</title>
        <authorList>
            <person name="Nagy L.G."/>
            <person name="Riley R."/>
            <person name="Tritt A."/>
            <person name="Adam C."/>
            <person name="Daum C."/>
            <person name="Floudas D."/>
            <person name="Sun H."/>
            <person name="Yadav J.S."/>
            <person name="Pangilinan J."/>
            <person name="Larsson K.H."/>
            <person name="Matsuura K."/>
            <person name="Barry K."/>
            <person name="Labutti K."/>
            <person name="Kuo R."/>
            <person name="Ohm R.A."/>
            <person name="Bhattacharya S.S."/>
            <person name="Shirouzu T."/>
            <person name="Yoshinaga Y."/>
            <person name="Martin F.M."/>
            <person name="Grigoriev I.V."/>
            <person name="Hibbett D.S."/>
        </authorList>
    </citation>
    <scope>NUCLEOTIDE SEQUENCE [LARGE SCALE GENOMIC DNA]</scope>
    <source>
        <strain evidence="2 3">HHB10207 ss-3</strain>
    </source>
</reference>
<feature type="compositionally biased region" description="Basic and acidic residues" evidence="1">
    <location>
        <begin position="177"/>
        <end position="188"/>
    </location>
</feature>
<dbReference type="EMBL" id="KV428129">
    <property type="protein sequence ID" value="KZT35743.1"/>
    <property type="molecule type" value="Genomic_DNA"/>
</dbReference>
<accession>A0A166AW63</accession>
<proteinExistence type="predicted"/>
<organism evidence="2 3">
    <name type="scientific">Sistotremastrum suecicum HHB10207 ss-3</name>
    <dbReference type="NCBI Taxonomy" id="1314776"/>
    <lineage>
        <taxon>Eukaryota</taxon>
        <taxon>Fungi</taxon>
        <taxon>Dikarya</taxon>
        <taxon>Basidiomycota</taxon>
        <taxon>Agaricomycotina</taxon>
        <taxon>Agaricomycetes</taxon>
        <taxon>Sistotremastrales</taxon>
        <taxon>Sistotremastraceae</taxon>
        <taxon>Sistotremastrum</taxon>
    </lineage>
</organism>
<dbReference type="AlphaFoldDB" id="A0A166AW63"/>
<feature type="compositionally biased region" description="Basic and acidic residues" evidence="1">
    <location>
        <begin position="86"/>
        <end position="100"/>
    </location>
</feature>
<evidence type="ECO:0000256" key="1">
    <source>
        <dbReference type="SAM" id="MobiDB-lite"/>
    </source>
</evidence>
<feature type="compositionally biased region" description="Low complexity" evidence="1">
    <location>
        <begin position="159"/>
        <end position="176"/>
    </location>
</feature>
<evidence type="ECO:0000313" key="2">
    <source>
        <dbReference type="EMBL" id="KZT35743.1"/>
    </source>
</evidence>
<gene>
    <name evidence="2" type="ORF">SISSUDRAFT_133310</name>
</gene>
<sequence length="194" mass="22524">MRVGCLEVNIVLMKIHYSRDWRRYRTVSISRSWYRASNCVGTFGSSTSNTLREHLEFWNRIIWNVVWNFRHIPQITVQPPDSPPLDIERGESDGSIDYRYRFDYPPLDEQDIEKRQDMDDYYSQRQPLSRPSTPKMPEPRQEREEYGDAEHVPGPDSPPISIRISVPSLSSSGSLNSERELGEVRDSDGGCVSD</sequence>
<feature type="compositionally biased region" description="Basic and acidic residues" evidence="1">
    <location>
        <begin position="137"/>
        <end position="153"/>
    </location>
</feature>
<keyword evidence="3" id="KW-1185">Reference proteome</keyword>
<feature type="compositionally biased region" description="Polar residues" evidence="1">
    <location>
        <begin position="123"/>
        <end position="132"/>
    </location>
</feature>
<evidence type="ECO:0000313" key="3">
    <source>
        <dbReference type="Proteomes" id="UP000076798"/>
    </source>
</evidence>
<feature type="region of interest" description="Disordered" evidence="1">
    <location>
        <begin position="121"/>
        <end position="194"/>
    </location>
</feature>
<feature type="region of interest" description="Disordered" evidence="1">
    <location>
        <begin position="78"/>
        <end position="100"/>
    </location>
</feature>
<dbReference type="Proteomes" id="UP000076798">
    <property type="component" value="Unassembled WGS sequence"/>
</dbReference>